<dbReference type="InterPro" id="IPR001940">
    <property type="entry name" value="Peptidase_S1C"/>
</dbReference>
<evidence type="ECO:0000313" key="7">
    <source>
        <dbReference type="EMBL" id="SDX82518.1"/>
    </source>
</evidence>
<organism evidence="7 8">
    <name type="scientific">Amycolatopsis xylanica</name>
    <dbReference type="NCBI Taxonomy" id="589385"/>
    <lineage>
        <taxon>Bacteria</taxon>
        <taxon>Bacillati</taxon>
        <taxon>Actinomycetota</taxon>
        <taxon>Actinomycetes</taxon>
        <taxon>Pseudonocardiales</taxon>
        <taxon>Pseudonocardiaceae</taxon>
        <taxon>Amycolatopsis</taxon>
    </lineage>
</organism>
<accession>A0A1H3EWQ6</accession>
<dbReference type="InterPro" id="IPR041489">
    <property type="entry name" value="PDZ_6"/>
</dbReference>
<evidence type="ECO:0000256" key="2">
    <source>
        <dbReference type="ARBA" id="ARBA00022670"/>
    </source>
</evidence>
<dbReference type="SUPFAM" id="SSF50156">
    <property type="entry name" value="PDZ domain-like"/>
    <property type="match status" value="1"/>
</dbReference>
<evidence type="ECO:0000313" key="8">
    <source>
        <dbReference type="Proteomes" id="UP000199515"/>
    </source>
</evidence>
<feature type="region of interest" description="Disordered" evidence="4">
    <location>
        <begin position="1"/>
        <end position="72"/>
    </location>
</feature>
<evidence type="ECO:0000256" key="3">
    <source>
        <dbReference type="ARBA" id="ARBA00022801"/>
    </source>
</evidence>
<dbReference type="PANTHER" id="PTHR22939:SF129">
    <property type="entry name" value="SERINE PROTEASE HTRA2, MITOCHONDRIAL"/>
    <property type="match status" value="1"/>
</dbReference>
<dbReference type="InterPro" id="IPR036034">
    <property type="entry name" value="PDZ_sf"/>
</dbReference>
<dbReference type="SMART" id="SM00228">
    <property type="entry name" value="PDZ"/>
    <property type="match status" value="1"/>
</dbReference>
<feature type="domain" description="PDZ" evidence="6">
    <location>
        <begin position="359"/>
        <end position="439"/>
    </location>
</feature>
<dbReference type="Pfam" id="PF13365">
    <property type="entry name" value="Trypsin_2"/>
    <property type="match status" value="1"/>
</dbReference>
<keyword evidence="2 7" id="KW-0645">Protease</keyword>
<reference evidence="7 8" key="1">
    <citation type="submission" date="2016-10" db="EMBL/GenBank/DDBJ databases">
        <authorList>
            <person name="de Groot N.N."/>
        </authorList>
    </citation>
    <scope>NUCLEOTIDE SEQUENCE [LARGE SCALE GENOMIC DNA]</scope>
    <source>
        <strain evidence="7 8">CPCC 202699</strain>
    </source>
</reference>
<dbReference type="AlphaFoldDB" id="A0A1H3EWQ6"/>
<dbReference type="InterPro" id="IPR009003">
    <property type="entry name" value="Peptidase_S1_PA"/>
</dbReference>
<evidence type="ECO:0000256" key="4">
    <source>
        <dbReference type="SAM" id="MobiDB-lite"/>
    </source>
</evidence>
<dbReference type="SUPFAM" id="SSF50494">
    <property type="entry name" value="Trypsin-like serine proteases"/>
    <property type="match status" value="1"/>
</dbReference>
<keyword evidence="5" id="KW-0472">Membrane</keyword>
<dbReference type="InterPro" id="IPR001478">
    <property type="entry name" value="PDZ"/>
</dbReference>
<evidence type="ECO:0000256" key="1">
    <source>
        <dbReference type="ARBA" id="ARBA00010541"/>
    </source>
</evidence>
<feature type="compositionally biased region" description="Low complexity" evidence="4">
    <location>
        <begin position="46"/>
        <end position="70"/>
    </location>
</feature>
<keyword evidence="8" id="KW-1185">Reference proteome</keyword>
<feature type="transmembrane region" description="Helical" evidence="5">
    <location>
        <begin position="97"/>
        <end position="120"/>
    </location>
</feature>
<name>A0A1H3EWQ6_9PSEU</name>
<evidence type="ECO:0000259" key="6">
    <source>
        <dbReference type="PROSITE" id="PS50106"/>
    </source>
</evidence>
<dbReference type="InterPro" id="IPR043504">
    <property type="entry name" value="Peptidase_S1_PA_chymotrypsin"/>
</dbReference>
<feature type="compositionally biased region" description="Polar residues" evidence="4">
    <location>
        <begin position="1"/>
        <end position="21"/>
    </location>
</feature>
<dbReference type="PROSITE" id="PS50106">
    <property type="entry name" value="PDZ"/>
    <property type="match status" value="1"/>
</dbReference>
<dbReference type="OrthoDB" id="9758917at2"/>
<dbReference type="RefSeq" id="WP_091290234.1">
    <property type="nucleotide sequence ID" value="NZ_FNON01000003.1"/>
</dbReference>
<gene>
    <name evidence="7" type="ORF">SAMN05421504_103991</name>
</gene>
<keyword evidence="5" id="KW-1133">Transmembrane helix</keyword>
<dbReference type="Gene3D" id="2.30.42.10">
    <property type="match status" value="1"/>
</dbReference>
<dbReference type="Pfam" id="PF17820">
    <property type="entry name" value="PDZ_6"/>
    <property type="match status" value="1"/>
</dbReference>
<dbReference type="EMBL" id="FNON01000003">
    <property type="protein sequence ID" value="SDX82518.1"/>
    <property type="molecule type" value="Genomic_DNA"/>
</dbReference>
<dbReference type="PANTHER" id="PTHR22939">
    <property type="entry name" value="SERINE PROTEASE FAMILY S1C HTRA-RELATED"/>
    <property type="match status" value="1"/>
</dbReference>
<evidence type="ECO:0000256" key="5">
    <source>
        <dbReference type="SAM" id="Phobius"/>
    </source>
</evidence>
<dbReference type="GO" id="GO:0006508">
    <property type="term" value="P:proteolysis"/>
    <property type="evidence" value="ECO:0007669"/>
    <property type="project" value="UniProtKB-KW"/>
</dbReference>
<protein>
    <submittedName>
        <fullName evidence="7">Putative serine protease PepD</fullName>
    </submittedName>
</protein>
<sequence length="453" mass="45409">MTENDPQNNPVPAEQSGQPVTPASHDEPSTPPRGNAAVSGEQVYVAPSPWAPQQQPQAPYQQQYQHATPYGQVPQGNTSVYAVPAQQAPKKSGAGKLVAGVAVLALLVGGGAGALGGYLAGGGGSGSSYSALDAPKPAKQTGNAPAGSVESVAQKLSPSVVELRVSGSRGAGEGSGFVLSADGYILTNNHVVEVAANGGQIQAVFRDGKKAAAQIVGRDPTTDIAVVKATGVSNLVPVELGRSDDLAVGQGVVAIGSPFELAGTVTSGIVSSLHRPVQAGGSSGDQTTVMDAVQTDAAINPGNSGGPLANMQGQVIGINSAIYSPRSAGSSGQQGGESGSVGIGFAIPIDQARRTADDIIKTGKAKQTFIGAGVKPAEQGGASIISVEPGSPAEQGGLKVGDVVVKIDDRMIDDADALIAAVRTRAPNEKVKFTTADQRVLEITLGGKDIEPK</sequence>
<dbReference type="PRINTS" id="PR00834">
    <property type="entry name" value="PROTEASES2C"/>
</dbReference>
<comment type="similarity">
    <text evidence="1">Belongs to the peptidase S1C family.</text>
</comment>
<keyword evidence="3" id="KW-0378">Hydrolase</keyword>
<dbReference type="GO" id="GO:0004252">
    <property type="term" value="F:serine-type endopeptidase activity"/>
    <property type="evidence" value="ECO:0007669"/>
    <property type="project" value="InterPro"/>
</dbReference>
<proteinExistence type="inferred from homology"/>
<dbReference type="Gene3D" id="2.40.10.10">
    <property type="entry name" value="Trypsin-like serine proteases"/>
    <property type="match status" value="2"/>
</dbReference>
<dbReference type="STRING" id="589385.SAMN05421504_103991"/>
<keyword evidence="5" id="KW-0812">Transmembrane</keyword>
<dbReference type="Proteomes" id="UP000199515">
    <property type="component" value="Unassembled WGS sequence"/>
</dbReference>